<evidence type="ECO:0000313" key="1">
    <source>
        <dbReference type="EMBL" id="MCV9927198.1"/>
    </source>
</evidence>
<sequence>MTRFDNLIHQRIYRINLGEQITLELLEFKKAEFKGYLINSVSKVDRKNNFELISIKIKVPDKTVQTLMDELKAKQFETILDCENTPNCLKGFDGTTTSFTSITNNAFHEYSYWEVERDFYYKDKAIPNEVLQVRELLSIVNNKINLKQEFRNFLDRLPIGSYSYGGVTMTKISKIN</sequence>
<comment type="caution">
    <text evidence="1">The sequence shown here is derived from an EMBL/GenBank/DDBJ whole genome shotgun (WGS) entry which is preliminary data.</text>
</comment>
<evidence type="ECO:0000313" key="2">
    <source>
        <dbReference type="Proteomes" id="UP001151079"/>
    </source>
</evidence>
<accession>A0A9X2YU13</accession>
<protein>
    <submittedName>
        <fullName evidence="1">Uncharacterized protein</fullName>
    </submittedName>
</protein>
<dbReference type="RefSeq" id="WP_264205372.1">
    <property type="nucleotide sequence ID" value="NZ_JAOZEW010000004.1"/>
</dbReference>
<dbReference type="Proteomes" id="UP001151079">
    <property type="component" value="Unassembled WGS sequence"/>
</dbReference>
<name>A0A9X2YU13_9FLAO</name>
<reference evidence="1" key="1">
    <citation type="submission" date="2022-10" db="EMBL/GenBank/DDBJ databases">
        <title>Two novel species of Flavobacterium.</title>
        <authorList>
            <person name="Liu Q."/>
            <person name="Xin Y.-H."/>
        </authorList>
    </citation>
    <scope>NUCLEOTIDE SEQUENCE</scope>
    <source>
        <strain evidence="1">LS1R49</strain>
    </source>
</reference>
<keyword evidence="2" id="KW-1185">Reference proteome</keyword>
<dbReference type="AlphaFoldDB" id="A0A9X2YU13"/>
<proteinExistence type="predicted"/>
<dbReference type="EMBL" id="JAOZEW010000004">
    <property type="protein sequence ID" value="MCV9927198.1"/>
    <property type="molecule type" value="Genomic_DNA"/>
</dbReference>
<organism evidence="1 2">
    <name type="scientific">Flavobacterium shii</name>
    <dbReference type="NCBI Taxonomy" id="2987687"/>
    <lineage>
        <taxon>Bacteria</taxon>
        <taxon>Pseudomonadati</taxon>
        <taxon>Bacteroidota</taxon>
        <taxon>Flavobacteriia</taxon>
        <taxon>Flavobacteriales</taxon>
        <taxon>Flavobacteriaceae</taxon>
        <taxon>Flavobacterium</taxon>
    </lineage>
</organism>
<gene>
    <name evidence="1" type="ORF">OIU83_06020</name>
</gene>